<dbReference type="PANTHER" id="PTHR11712:SF336">
    <property type="entry name" value="3-OXOACYL-[ACYL-CARRIER-PROTEIN] SYNTHASE, MITOCHONDRIAL"/>
    <property type="match status" value="1"/>
</dbReference>
<dbReference type="EMBL" id="AEEI01000015">
    <property type="protein sequence ID" value="EFM02703.1"/>
    <property type="molecule type" value="Genomic_DNA"/>
</dbReference>
<organism evidence="5 6">
    <name type="scientific">Hoylesella marshii DSM 16973 = JCM 13450</name>
    <dbReference type="NCBI Taxonomy" id="862515"/>
    <lineage>
        <taxon>Bacteria</taxon>
        <taxon>Pseudomonadati</taxon>
        <taxon>Bacteroidota</taxon>
        <taxon>Bacteroidia</taxon>
        <taxon>Bacteroidales</taxon>
        <taxon>Prevotellaceae</taxon>
        <taxon>Hoylesella</taxon>
    </lineage>
</organism>
<dbReference type="GO" id="GO:0004315">
    <property type="term" value="F:3-oxoacyl-[acyl-carrier-protein] synthase activity"/>
    <property type="evidence" value="ECO:0007669"/>
    <property type="project" value="UniProtKB-EC"/>
</dbReference>
<dbReference type="InterPro" id="IPR016039">
    <property type="entry name" value="Thiolase-like"/>
</dbReference>
<name>E0NQA8_9BACT</name>
<dbReference type="eggNOG" id="COG0304">
    <property type="taxonomic scope" value="Bacteria"/>
</dbReference>
<dbReference type="RefSeq" id="WP_006948102.1">
    <property type="nucleotide sequence ID" value="NZ_BAJI01000037.1"/>
</dbReference>
<dbReference type="Gene3D" id="3.40.47.10">
    <property type="match status" value="3"/>
</dbReference>
<comment type="caution">
    <text evidence="5">The sequence shown here is derived from an EMBL/GenBank/DDBJ whole genome shotgun (WGS) entry which is preliminary data.</text>
</comment>
<dbReference type="GO" id="GO:0006633">
    <property type="term" value="P:fatty acid biosynthetic process"/>
    <property type="evidence" value="ECO:0007669"/>
    <property type="project" value="TreeGrafter"/>
</dbReference>
<dbReference type="AlphaFoldDB" id="E0NQA8"/>
<dbReference type="CDD" id="cd00834">
    <property type="entry name" value="KAS_I_II"/>
    <property type="match status" value="1"/>
</dbReference>
<evidence type="ECO:0000256" key="1">
    <source>
        <dbReference type="ARBA" id="ARBA00008467"/>
    </source>
</evidence>
<dbReference type="InterPro" id="IPR020841">
    <property type="entry name" value="PKS_Beta-ketoAc_synthase_dom"/>
</dbReference>
<evidence type="ECO:0000313" key="5">
    <source>
        <dbReference type="EMBL" id="EFM02703.1"/>
    </source>
</evidence>
<dbReference type="STRING" id="862515.HMPREF0658_0359"/>
<evidence type="ECO:0000259" key="4">
    <source>
        <dbReference type="PROSITE" id="PS52004"/>
    </source>
</evidence>
<sequence length="577" mass="61734">MIVITGIGIVSSIGTGCHEVRQALLEEREGIAPVRHLRTIHKDYPAGEVDMSNEQMKAMLGIENKETSRTVLLGILALGEAINHAGLTKHDIQTAALISGTTVADMDIVELQHKVGDTETGDCGETTRRMADYFGLWGATTTCSTACSSAANSILVGANLISSGRFERVVAGGSECLSRFHFNGFRTLMILDKEPCRPFDASRAGLNLGEGAAFLVMETLESARRRGVKPLAVLSGWGNACDAFHQTASSANGDGACLSMTKALSVAGLKPDAIDYVNAHGTGTPNNDASESEALRRVFGKCMPPVSSTKAMTGHTTSASGSIEAAICLLAIEGRFIPPTLHWSAPMEDGLEPVSKLQTNRRLKHVLCNSFGFGGNDTSLVFSEFDNSGRQGEPSAARQVYLKTVVRYADIQPDEMPKIPPMIARRLSAILKRALLTSLVVLQRTGVSSPDAIITATAKGCVADTLSFLDDISLNGEQLLKPTHFMQSTHNTIGSLIAIHTHSHGYNNTFSHGAESLVSALVDARMQIEIGHAKNALVGLHDEQNEICTVMFLSDEGTVNELLNDEKIKTLCGDYCH</sequence>
<dbReference type="Pfam" id="PF02801">
    <property type="entry name" value="Ketoacyl-synt_C"/>
    <property type="match status" value="1"/>
</dbReference>
<keyword evidence="5" id="KW-0012">Acyltransferase</keyword>
<comment type="similarity">
    <text evidence="1 3">Belongs to the thiolase-like superfamily. Beta-ketoacyl-ACP synthases family.</text>
</comment>
<keyword evidence="6" id="KW-1185">Reference proteome</keyword>
<reference evidence="5" key="1">
    <citation type="submission" date="2010-07" db="EMBL/GenBank/DDBJ databases">
        <authorList>
            <person name="Muzny D."/>
            <person name="Qin X."/>
            <person name="Deng J."/>
            <person name="Jiang H."/>
            <person name="Liu Y."/>
            <person name="Qu J."/>
            <person name="Song X.-Z."/>
            <person name="Zhang L."/>
            <person name="Thornton R."/>
            <person name="Coyle M."/>
            <person name="Francisco L."/>
            <person name="Jackson L."/>
            <person name="Javaid M."/>
            <person name="Korchina V."/>
            <person name="Kovar C."/>
            <person name="Mata R."/>
            <person name="Mathew T."/>
            <person name="Ngo R."/>
            <person name="Nguyen L."/>
            <person name="Nguyen N."/>
            <person name="Okwuonu G."/>
            <person name="Ongeri F."/>
            <person name="Pham C."/>
            <person name="Simmons D."/>
            <person name="Wilczek-Boney K."/>
            <person name="Hale W."/>
            <person name="Jakkamsetti A."/>
            <person name="Pham P."/>
            <person name="Ruth R."/>
            <person name="San Lucas F."/>
            <person name="Warren J."/>
            <person name="Zhang J."/>
            <person name="Zhao Z."/>
            <person name="Zhou C."/>
            <person name="Zhu D."/>
            <person name="Lee S."/>
            <person name="Bess C."/>
            <person name="Blankenburg K."/>
            <person name="Forbes L."/>
            <person name="Fu Q."/>
            <person name="Gubbala S."/>
            <person name="Hirani K."/>
            <person name="Jayaseelan J.C."/>
            <person name="Lara F."/>
            <person name="Munidasa M."/>
            <person name="Palculict T."/>
            <person name="Patil S."/>
            <person name="Pu L.-L."/>
            <person name="Saada N."/>
            <person name="Tang L."/>
            <person name="Weissenberger G."/>
            <person name="Zhu Y."/>
            <person name="Hemphill L."/>
            <person name="Shang Y."/>
            <person name="Youmans B."/>
            <person name="Ayvaz T."/>
            <person name="Ross M."/>
            <person name="Santibanez J."/>
            <person name="Aqrawi P."/>
            <person name="Gross S."/>
            <person name="Joshi V."/>
            <person name="Fowler G."/>
            <person name="Nazareth L."/>
            <person name="Reid J."/>
            <person name="Worley K."/>
            <person name="Petrosino J."/>
            <person name="Highlander S."/>
            <person name="Gibbs R."/>
        </authorList>
    </citation>
    <scope>NUCLEOTIDE SEQUENCE [LARGE SCALE GENOMIC DNA]</scope>
    <source>
        <strain evidence="5">DSM 16973</strain>
    </source>
</reference>
<dbReference type="Proteomes" id="UP000004394">
    <property type="component" value="Unassembled WGS sequence"/>
</dbReference>
<keyword evidence="2 3" id="KW-0808">Transferase</keyword>
<proteinExistence type="inferred from homology"/>
<dbReference type="SMART" id="SM00825">
    <property type="entry name" value="PKS_KS"/>
    <property type="match status" value="1"/>
</dbReference>
<dbReference type="PROSITE" id="PS52004">
    <property type="entry name" value="KS3_2"/>
    <property type="match status" value="1"/>
</dbReference>
<dbReference type="InterPro" id="IPR014031">
    <property type="entry name" value="Ketoacyl_synth_C"/>
</dbReference>
<dbReference type="Pfam" id="PF00109">
    <property type="entry name" value="ketoacyl-synt"/>
    <property type="match status" value="1"/>
</dbReference>
<evidence type="ECO:0000313" key="6">
    <source>
        <dbReference type="Proteomes" id="UP000004394"/>
    </source>
</evidence>
<dbReference type="HOGENOM" id="CLU_000022_69_2_10"/>
<accession>E0NQA8</accession>
<dbReference type="InterPro" id="IPR000794">
    <property type="entry name" value="Beta-ketoacyl_synthase"/>
</dbReference>
<dbReference type="EC" id="2.3.1.41" evidence="5"/>
<dbReference type="Pfam" id="PF13723">
    <property type="entry name" value="Ketoacyl-synt_2"/>
    <property type="match status" value="1"/>
</dbReference>
<feature type="domain" description="Ketosynthase family 3 (KS3)" evidence="4">
    <location>
        <begin position="1"/>
        <end position="384"/>
    </location>
</feature>
<evidence type="ECO:0000256" key="2">
    <source>
        <dbReference type="ARBA" id="ARBA00022679"/>
    </source>
</evidence>
<dbReference type="GO" id="GO:0005829">
    <property type="term" value="C:cytosol"/>
    <property type="evidence" value="ECO:0007669"/>
    <property type="project" value="TreeGrafter"/>
</dbReference>
<dbReference type="PANTHER" id="PTHR11712">
    <property type="entry name" value="POLYKETIDE SYNTHASE-RELATED"/>
    <property type="match status" value="1"/>
</dbReference>
<dbReference type="SUPFAM" id="SSF53901">
    <property type="entry name" value="Thiolase-like"/>
    <property type="match status" value="3"/>
</dbReference>
<protein>
    <submittedName>
        <fullName evidence="5">Beta-ketoacyl synthase, C-terminal domain protein</fullName>
        <ecNumber evidence="5">2.3.1.41</ecNumber>
    </submittedName>
</protein>
<dbReference type="InterPro" id="IPR014030">
    <property type="entry name" value="Ketoacyl_synth_N"/>
</dbReference>
<dbReference type="OrthoDB" id="9808669at2"/>
<evidence type="ECO:0000256" key="3">
    <source>
        <dbReference type="RuleBase" id="RU003694"/>
    </source>
</evidence>
<gene>
    <name evidence="5" type="primary">fabF2</name>
    <name evidence="5" type="ORF">HMPREF0658_0359</name>
</gene>